<organism evidence="4 5">
    <name type="scientific">Ophiostoma piceae (strain UAMH 11346)</name>
    <name type="common">Sap stain fungus</name>
    <dbReference type="NCBI Taxonomy" id="1262450"/>
    <lineage>
        <taxon>Eukaryota</taxon>
        <taxon>Fungi</taxon>
        <taxon>Dikarya</taxon>
        <taxon>Ascomycota</taxon>
        <taxon>Pezizomycotina</taxon>
        <taxon>Sordariomycetes</taxon>
        <taxon>Sordariomycetidae</taxon>
        <taxon>Ophiostomatales</taxon>
        <taxon>Ophiostomataceae</taxon>
        <taxon>Ophiostoma</taxon>
    </lineage>
</organism>
<dbReference type="GO" id="GO:0016616">
    <property type="term" value="F:oxidoreductase activity, acting on the CH-OH group of donors, NAD or NADP as acceptor"/>
    <property type="evidence" value="ECO:0007669"/>
    <property type="project" value="TreeGrafter"/>
</dbReference>
<dbReference type="PANTHER" id="PTHR10366:SF564">
    <property type="entry name" value="STEROL-4-ALPHA-CARBOXYLATE 3-DEHYDROGENASE, DECARBOXYLATING"/>
    <property type="match status" value="1"/>
</dbReference>
<dbReference type="OMA" id="KPYGSAM"/>
<dbReference type="Pfam" id="PF01370">
    <property type="entry name" value="Epimerase"/>
    <property type="match status" value="1"/>
</dbReference>
<evidence type="ECO:0000313" key="5">
    <source>
        <dbReference type="Proteomes" id="UP000016923"/>
    </source>
</evidence>
<evidence type="ECO:0000256" key="2">
    <source>
        <dbReference type="ARBA" id="ARBA00023445"/>
    </source>
</evidence>
<dbReference type="OrthoDB" id="2735536at2759"/>
<dbReference type="Gene3D" id="3.40.50.720">
    <property type="entry name" value="NAD(P)-binding Rossmann-like Domain"/>
    <property type="match status" value="1"/>
</dbReference>
<keyword evidence="1" id="KW-0560">Oxidoreductase</keyword>
<gene>
    <name evidence="4" type="ORF">F503_07487</name>
</gene>
<dbReference type="AlphaFoldDB" id="S3CCL6"/>
<evidence type="ECO:0000256" key="1">
    <source>
        <dbReference type="ARBA" id="ARBA00023002"/>
    </source>
</evidence>
<dbReference type="InterPro" id="IPR050425">
    <property type="entry name" value="NAD(P)_dehydrat-like"/>
</dbReference>
<dbReference type="EMBL" id="KE148147">
    <property type="protein sequence ID" value="EPE09711.1"/>
    <property type="molecule type" value="Genomic_DNA"/>
</dbReference>
<dbReference type="Proteomes" id="UP000016923">
    <property type="component" value="Unassembled WGS sequence"/>
</dbReference>
<accession>S3CCL6</accession>
<dbReference type="eggNOG" id="KOG1502">
    <property type="taxonomic scope" value="Eukaryota"/>
</dbReference>
<evidence type="ECO:0000259" key="3">
    <source>
        <dbReference type="Pfam" id="PF01370"/>
    </source>
</evidence>
<proteinExistence type="inferred from homology"/>
<evidence type="ECO:0000313" key="4">
    <source>
        <dbReference type="EMBL" id="EPE09711.1"/>
    </source>
</evidence>
<dbReference type="InterPro" id="IPR036291">
    <property type="entry name" value="NAD(P)-bd_dom_sf"/>
</dbReference>
<name>S3CCL6_OPHP1</name>
<feature type="domain" description="NAD-dependent epimerase/dehydratase" evidence="3">
    <location>
        <begin position="8"/>
        <end position="263"/>
    </location>
</feature>
<sequence>MAPAEKLLMTGITGYIGFQTLIIALERGYAVRGVVRSDKSIATLQSQSRLIAKSQGDGSLEFVVVPNFLDTDGITEAMNGVSVVVHIASPLATQPEDGDYEHGIVAPAVSMVTVILEAAATTPSVRRVIITSSCVTLIPFEWNYAPDSERLYTADDINASPKKHHGSAMEAYWASKALARMATRNFVRERNPQFDFVHLLPSVVIGPDTRLSADSRPCELTVEARGSVMAPALTASLNSDFPFVGVPVHVHDVARAHIDAVNSSRVPGNTEYILSSDTPDGVDWDRDIEAIARKYFASEVERKTLPLQGSLATIKWRLDASRTEQVFGWRMTSFEQTMKQLLAQYLQLKERWDTVKES</sequence>
<dbReference type="SUPFAM" id="SSF51735">
    <property type="entry name" value="NAD(P)-binding Rossmann-fold domains"/>
    <property type="match status" value="1"/>
</dbReference>
<comment type="similarity">
    <text evidence="2">Belongs to the NAD(P)-dependent epimerase/dehydratase family. Dihydroflavonol-4-reductase subfamily.</text>
</comment>
<keyword evidence="5" id="KW-1185">Reference proteome</keyword>
<dbReference type="STRING" id="1262450.S3CCL6"/>
<dbReference type="InterPro" id="IPR001509">
    <property type="entry name" value="Epimerase_deHydtase"/>
</dbReference>
<protein>
    <submittedName>
        <fullName evidence="4">3-beta hydroxysteroid dehydrogenase</fullName>
    </submittedName>
</protein>
<reference evidence="4 5" key="1">
    <citation type="journal article" date="2013" name="BMC Genomics">
        <title>The genome and transcriptome of the pine saprophyte Ophiostoma piceae, and a comparison with the bark beetle-associated pine pathogen Grosmannia clavigera.</title>
        <authorList>
            <person name="Haridas S."/>
            <person name="Wang Y."/>
            <person name="Lim L."/>
            <person name="Massoumi Alamouti S."/>
            <person name="Jackman S."/>
            <person name="Docking R."/>
            <person name="Robertson G."/>
            <person name="Birol I."/>
            <person name="Bohlmann J."/>
            <person name="Breuil C."/>
        </authorList>
    </citation>
    <scope>NUCLEOTIDE SEQUENCE [LARGE SCALE GENOMIC DNA]</scope>
    <source>
        <strain evidence="4 5">UAMH 11346</strain>
    </source>
</reference>
<dbReference type="PANTHER" id="PTHR10366">
    <property type="entry name" value="NAD DEPENDENT EPIMERASE/DEHYDRATASE"/>
    <property type="match status" value="1"/>
</dbReference>
<dbReference type="HOGENOM" id="CLU_007383_9_2_1"/>
<dbReference type="VEuPathDB" id="FungiDB:F503_07487"/>